<dbReference type="HOGENOM" id="CLU_347371_0_0_1"/>
<reference evidence="15" key="2">
    <citation type="submission" date="2025-08" db="UniProtKB">
        <authorList>
            <consortium name="Ensembl"/>
        </authorList>
    </citation>
    <scope>IDENTIFICATION</scope>
</reference>
<feature type="chain" id="PRO_5004865783" description="pancreatic elastase" evidence="13">
    <location>
        <begin position="18"/>
        <end position="813"/>
    </location>
</feature>
<evidence type="ECO:0000256" key="10">
    <source>
        <dbReference type="ARBA" id="ARBA00036864"/>
    </source>
</evidence>
<dbReference type="InParanoid" id="W5MA97"/>
<evidence type="ECO:0000256" key="8">
    <source>
        <dbReference type="ARBA" id="ARBA00022837"/>
    </source>
</evidence>
<dbReference type="FunFam" id="2.40.10.10:FF:000280">
    <property type="match status" value="2"/>
</dbReference>
<keyword evidence="8" id="KW-0106">Calcium</keyword>
<keyword evidence="3" id="KW-0964">Secreted</keyword>
<evidence type="ECO:0000313" key="16">
    <source>
        <dbReference type="Proteomes" id="UP000018468"/>
    </source>
</evidence>
<dbReference type="EMBL" id="AHAT01033738">
    <property type="status" value="NOT_ANNOTATED_CDS"/>
    <property type="molecule type" value="Genomic_DNA"/>
</dbReference>
<name>W5MA97_LEPOC</name>
<dbReference type="Proteomes" id="UP000018468">
    <property type="component" value="Linkage group LG17"/>
</dbReference>
<keyword evidence="4" id="KW-0645">Protease</keyword>
<evidence type="ECO:0000313" key="15">
    <source>
        <dbReference type="Ensembl" id="ENSLOCP00000005306.1"/>
    </source>
</evidence>
<keyword evidence="5" id="KW-0479">Metal-binding</keyword>
<reference evidence="15" key="3">
    <citation type="submission" date="2025-09" db="UniProtKB">
        <authorList>
            <consortium name="Ensembl"/>
        </authorList>
    </citation>
    <scope>IDENTIFICATION</scope>
</reference>
<keyword evidence="6" id="KW-0378">Hydrolase</keyword>
<comment type="catalytic activity">
    <reaction evidence="10">
        <text>Hydrolysis of proteins, including elastin. Preferential cleavage: Ala-|-Xaa.</text>
        <dbReference type="EC" id="3.4.21.36"/>
    </reaction>
</comment>
<dbReference type="PANTHER" id="PTHR24257:SF0">
    <property type="entry name" value="CHYMOTRYPSIN-LIKE ELASTASE FAMILY MEMBER 1"/>
    <property type="match status" value="1"/>
</dbReference>
<evidence type="ECO:0000256" key="2">
    <source>
        <dbReference type="ARBA" id="ARBA00004613"/>
    </source>
</evidence>
<evidence type="ECO:0000256" key="6">
    <source>
        <dbReference type="ARBA" id="ARBA00022801"/>
    </source>
</evidence>
<dbReference type="EMBL" id="AHAT01033735">
    <property type="status" value="NOT_ANNOTATED_CDS"/>
    <property type="molecule type" value="Genomic_DNA"/>
</dbReference>
<feature type="transmembrane region" description="Helical" evidence="12">
    <location>
        <begin position="527"/>
        <end position="545"/>
    </location>
</feature>
<dbReference type="STRING" id="7918.ENSLOCP00000005306"/>
<accession>W5MA97</accession>
<dbReference type="FunFam" id="2.40.10.10:FF:000122">
    <property type="entry name" value="Chymotrypsin-like elastase family member 1"/>
    <property type="match status" value="2"/>
</dbReference>
<reference evidence="16" key="1">
    <citation type="submission" date="2011-12" db="EMBL/GenBank/DDBJ databases">
        <title>The Draft Genome of Lepisosteus oculatus.</title>
        <authorList>
            <consortium name="The Broad Institute Genome Assembly &amp; Analysis Group"/>
            <consortium name="Computational R&amp;D Group"/>
            <consortium name="and Sequencing Platform"/>
            <person name="Di Palma F."/>
            <person name="Alfoldi J."/>
            <person name="Johnson J."/>
            <person name="Berlin A."/>
            <person name="Gnerre S."/>
            <person name="Jaffe D."/>
            <person name="MacCallum I."/>
            <person name="Young S."/>
            <person name="Walker B.J."/>
            <person name="Lander E.S."/>
            <person name="Lindblad-Toh K."/>
        </authorList>
    </citation>
    <scope>NUCLEOTIDE SEQUENCE [LARGE SCALE GENOMIC DNA]</scope>
</reference>
<keyword evidence="9" id="KW-1015">Disulfide bond</keyword>
<dbReference type="InterPro" id="IPR001314">
    <property type="entry name" value="Peptidase_S1A"/>
</dbReference>
<dbReference type="GO" id="GO:0005615">
    <property type="term" value="C:extracellular space"/>
    <property type="evidence" value="ECO:0000318"/>
    <property type="project" value="GO_Central"/>
</dbReference>
<keyword evidence="13" id="KW-0732">Signal</keyword>
<evidence type="ECO:0000256" key="7">
    <source>
        <dbReference type="ARBA" id="ARBA00022825"/>
    </source>
</evidence>
<evidence type="ECO:0000256" key="9">
    <source>
        <dbReference type="ARBA" id="ARBA00023157"/>
    </source>
</evidence>
<sequence>MFLYIILASIFFVPGHAQEGKNKTSERIIGGIQVTPYSWPWQVSIRISSSDCLPHNCGGVLIQRRWVLTAASCFGRFKSADVLLNAPLVVVLGEHNIYGIEGKEQFIPVEKKIVHPSWNPNDITAGYDIALLKLTQDAILNTYVNVATLPSSGAILPSTYCYLAGWGRTSTYGQLSATLQQASILIISYSTCSSSSWWGSTVKTTMICAGGDGARSGCAGDGGGALNCYINGRYEVHGVFSFMSSLGCNVSQKPDVFTRISAYIGWINTIIHKKIINRFIISVYLLKKSSCQNPETINTILTLLSLFGGLGSYKDFVHCKFYMEIYKSIFSNVRYSSFKLSFEYVKVKQIVLLNALRMSKLGTLLSQNTKCCSWHESNTMHYPISTIYVYCHTWYYGDWWAPTEEHRGNQMGSHQIFHQDPNILSHSLRQHICSVQISTTKSINSAVEGFCINSIQLYKNCLFTTHFEGKKISALVNIINFLVRYGCTSSRCLYIAHMTSSLNNNQSLSFHSSLNKSNFFHSDLHPYPNFFLILLFYILYIFYSLPGIINARQASDAQNKTVLRVVGGVMATPNSWPWQVSIRVSSSDCYSHNCGGVLIHSRWVLTAASCAGRINTFSLDSEGLVAFLGDHNIYGIEGQEQIIPVERKVIHPSWTNNLAAGYDIALLKLTQNAVLNSYVSVATLPSSGAILPHNNFCYITGWGRTSTKGNISPLKIENITQQGYLPTVDYATCSSSSWWGSTVKSTMICAGGDGYRAACYGDGGGALNCYTNGRYEVHGIMSFMSSLGCNVYQKPSVFTRISAYTTWISNDNV</sequence>
<dbReference type="InterPro" id="IPR043504">
    <property type="entry name" value="Peptidase_S1_PA_chymotrypsin"/>
</dbReference>
<dbReference type="EMBL" id="AHAT01033736">
    <property type="status" value="NOT_ANNOTATED_CDS"/>
    <property type="molecule type" value="Genomic_DNA"/>
</dbReference>
<evidence type="ECO:0000256" key="4">
    <source>
        <dbReference type="ARBA" id="ARBA00022670"/>
    </source>
</evidence>
<protein>
    <recommendedName>
        <fullName evidence="11">pancreatic elastase</fullName>
        <ecNumber evidence="11">3.4.21.36</ecNumber>
    </recommendedName>
</protein>
<organism evidence="15 16">
    <name type="scientific">Lepisosteus oculatus</name>
    <name type="common">Spotted gar</name>
    <dbReference type="NCBI Taxonomy" id="7918"/>
    <lineage>
        <taxon>Eukaryota</taxon>
        <taxon>Metazoa</taxon>
        <taxon>Chordata</taxon>
        <taxon>Craniata</taxon>
        <taxon>Vertebrata</taxon>
        <taxon>Euteleostomi</taxon>
        <taxon>Actinopterygii</taxon>
        <taxon>Neopterygii</taxon>
        <taxon>Holostei</taxon>
        <taxon>Semionotiformes</taxon>
        <taxon>Lepisosteidae</taxon>
        <taxon>Lepisosteus</taxon>
    </lineage>
</organism>
<evidence type="ECO:0000256" key="12">
    <source>
        <dbReference type="SAM" id="Phobius"/>
    </source>
</evidence>
<evidence type="ECO:0000259" key="14">
    <source>
        <dbReference type="PROSITE" id="PS50240"/>
    </source>
</evidence>
<comment type="cofactor">
    <cofactor evidence="1">
        <name>Ca(2+)</name>
        <dbReference type="ChEBI" id="CHEBI:29108"/>
    </cofactor>
</comment>
<dbReference type="GO" id="GO:0046872">
    <property type="term" value="F:metal ion binding"/>
    <property type="evidence" value="ECO:0007669"/>
    <property type="project" value="UniProtKB-KW"/>
</dbReference>
<keyword evidence="12" id="KW-1133">Transmembrane helix</keyword>
<dbReference type="PROSITE" id="PS50240">
    <property type="entry name" value="TRYPSIN_DOM"/>
    <property type="match status" value="2"/>
</dbReference>
<dbReference type="InterPro" id="IPR009003">
    <property type="entry name" value="Peptidase_S1_PA"/>
</dbReference>
<dbReference type="Bgee" id="ENSLOCG00000004420">
    <property type="expression patterns" value="Expressed in zone of skin and 3 other cell types or tissues"/>
</dbReference>
<dbReference type="SMART" id="SM00020">
    <property type="entry name" value="Tryp_SPc"/>
    <property type="match status" value="2"/>
</dbReference>
<dbReference type="eggNOG" id="KOG3627">
    <property type="taxonomic scope" value="Eukaryota"/>
</dbReference>
<evidence type="ECO:0000256" key="11">
    <source>
        <dbReference type="ARBA" id="ARBA00039015"/>
    </source>
</evidence>
<dbReference type="Pfam" id="PF00089">
    <property type="entry name" value="Trypsin"/>
    <property type="match status" value="2"/>
</dbReference>
<evidence type="ECO:0000256" key="13">
    <source>
        <dbReference type="SAM" id="SignalP"/>
    </source>
</evidence>
<feature type="domain" description="Peptidase S1" evidence="14">
    <location>
        <begin position="565"/>
        <end position="813"/>
    </location>
</feature>
<dbReference type="PRINTS" id="PR00722">
    <property type="entry name" value="CHYMOTRYPSIN"/>
</dbReference>
<dbReference type="Ensembl" id="ENSLOCT00000005314.1">
    <property type="protein sequence ID" value="ENSLOCP00000005306.1"/>
    <property type="gene ID" value="ENSLOCG00000004420.1"/>
</dbReference>
<keyword evidence="12" id="KW-0472">Membrane</keyword>
<dbReference type="CDD" id="cd00190">
    <property type="entry name" value="Tryp_SPc"/>
    <property type="match status" value="2"/>
</dbReference>
<dbReference type="InterPro" id="IPR050850">
    <property type="entry name" value="Peptidase_S1_Elastase_sf"/>
</dbReference>
<dbReference type="PANTHER" id="PTHR24257">
    <property type="entry name" value="CHYMOTRYPSIN-LIKE ELASTASE FAMILY MEMBER"/>
    <property type="match status" value="1"/>
</dbReference>
<evidence type="ECO:0000256" key="3">
    <source>
        <dbReference type="ARBA" id="ARBA00022525"/>
    </source>
</evidence>
<dbReference type="EMBL" id="AHAT01033737">
    <property type="status" value="NOT_ANNOTATED_CDS"/>
    <property type="molecule type" value="Genomic_DNA"/>
</dbReference>
<dbReference type="EC" id="3.4.21.36" evidence="11"/>
<dbReference type="InterPro" id="IPR001254">
    <property type="entry name" value="Trypsin_dom"/>
</dbReference>
<dbReference type="AlphaFoldDB" id="W5MA97"/>
<proteinExistence type="predicted"/>
<evidence type="ECO:0000256" key="1">
    <source>
        <dbReference type="ARBA" id="ARBA00001913"/>
    </source>
</evidence>
<dbReference type="GO" id="GO:0006508">
    <property type="term" value="P:proteolysis"/>
    <property type="evidence" value="ECO:0000318"/>
    <property type="project" value="GO_Central"/>
</dbReference>
<feature type="domain" description="Peptidase S1" evidence="14">
    <location>
        <begin position="28"/>
        <end position="272"/>
    </location>
</feature>
<keyword evidence="7" id="KW-0720">Serine protease</keyword>
<dbReference type="SUPFAM" id="SSF50494">
    <property type="entry name" value="Trypsin-like serine proteases"/>
    <property type="match status" value="2"/>
</dbReference>
<feature type="signal peptide" evidence="13">
    <location>
        <begin position="1"/>
        <end position="17"/>
    </location>
</feature>
<dbReference type="GeneTree" id="ENSGT01030000234528"/>
<dbReference type="GO" id="GO:0004252">
    <property type="term" value="F:serine-type endopeptidase activity"/>
    <property type="evidence" value="ECO:0000318"/>
    <property type="project" value="GO_Central"/>
</dbReference>
<comment type="subcellular location">
    <subcellularLocation>
        <location evidence="2">Secreted</location>
    </subcellularLocation>
</comment>
<evidence type="ECO:0000256" key="5">
    <source>
        <dbReference type="ARBA" id="ARBA00022723"/>
    </source>
</evidence>
<keyword evidence="16" id="KW-1185">Reference proteome</keyword>
<keyword evidence="12" id="KW-0812">Transmembrane</keyword>
<dbReference type="Gene3D" id="2.40.10.10">
    <property type="entry name" value="Trypsin-like serine proteases"/>
    <property type="match status" value="4"/>
</dbReference>